<dbReference type="Pfam" id="PF04149">
    <property type="entry name" value="DUF397"/>
    <property type="match status" value="1"/>
</dbReference>
<dbReference type="RefSeq" id="WP_344634321.1">
    <property type="nucleotide sequence ID" value="NZ_BAAATR010000001.1"/>
</dbReference>
<feature type="domain" description="DUF397" evidence="1">
    <location>
        <begin position="15"/>
        <end position="68"/>
    </location>
</feature>
<name>A0ABN3DC61_9ACTN</name>
<evidence type="ECO:0000259" key="1">
    <source>
        <dbReference type="Pfam" id="PF04149"/>
    </source>
</evidence>
<dbReference type="EMBL" id="BAAATR010000001">
    <property type="protein sequence ID" value="GAA2227219.1"/>
    <property type="molecule type" value="Genomic_DNA"/>
</dbReference>
<evidence type="ECO:0000313" key="3">
    <source>
        <dbReference type="Proteomes" id="UP001500305"/>
    </source>
</evidence>
<organism evidence="2 3">
    <name type="scientific">Kitasatospora cystarginea</name>
    <dbReference type="NCBI Taxonomy" id="58350"/>
    <lineage>
        <taxon>Bacteria</taxon>
        <taxon>Bacillati</taxon>
        <taxon>Actinomycetota</taxon>
        <taxon>Actinomycetes</taxon>
        <taxon>Kitasatosporales</taxon>
        <taxon>Streptomycetaceae</taxon>
        <taxon>Kitasatospora</taxon>
    </lineage>
</organism>
<keyword evidence="3" id="KW-1185">Reference proteome</keyword>
<sequence length="74" mass="8424">MTNEHDLYAVDLSKAHWKKSSKSATAPYSVEVAFFGDDAIAVRDSKDHKRPPLRFTKAEWIAFTHGVRSGEFDR</sequence>
<protein>
    <recommendedName>
        <fullName evidence="1">DUF397 domain-containing protein</fullName>
    </recommendedName>
</protein>
<gene>
    <name evidence="2" type="ORF">GCM10010430_03230</name>
</gene>
<comment type="caution">
    <text evidence="2">The sequence shown here is derived from an EMBL/GenBank/DDBJ whole genome shotgun (WGS) entry which is preliminary data.</text>
</comment>
<reference evidence="2 3" key="1">
    <citation type="journal article" date="2019" name="Int. J. Syst. Evol. Microbiol.">
        <title>The Global Catalogue of Microorganisms (GCM) 10K type strain sequencing project: providing services to taxonomists for standard genome sequencing and annotation.</title>
        <authorList>
            <consortium name="The Broad Institute Genomics Platform"/>
            <consortium name="The Broad Institute Genome Sequencing Center for Infectious Disease"/>
            <person name="Wu L."/>
            <person name="Ma J."/>
        </authorList>
    </citation>
    <scope>NUCLEOTIDE SEQUENCE [LARGE SCALE GENOMIC DNA]</scope>
    <source>
        <strain evidence="2 3">JCM 7356</strain>
    </source>
</reference>
<dbReference type="InterPro" id="IPR007278">
    <property type="entry name" value="DUF397"/>
</dbReference>
<accession>A0ABN3DC61</accession>
<evidence type="ECO:0000313" key="2">
    <source>
        <dbReference type="EMBL" id="GAA2227219.1"/>
    </source>
</evidence>
<proteinExistence type="predicted"/>
<dbReference type="Proteomes" id="UP001500305">
    <property type="component" value="Unassembled WGS sequence"/>
</dbReference>